<dbReference type="InterPro" id="IPR009091">
    <property type="entry name" value="RCC1/BLIP-II"/>
</dbReference>
<reference evidence="1" key="1">
    <citation type="submission" date="2024-06" db="EMBL/GenBank/DDBJ databases">
        <title>The Caenorhabditis elegans bacterial microbiome influences microsporidia infection through nutrient limitation and inhibiting parasite invasion.</title>
        <authorList>
            <person name="Tamim El Jarkass H."/>
            <person name="Castelblanco S."/>
            <person name="Kaur M."/>
            <person name="Wan Y.C."/>
            <person name="Ellis A.E."/>
            <person name="Sheldon R.D."/>
            <person name="Lien E.C."/>
            <person name="Burton N.O."/>
            <person name="Wright G.D."/>
            <person name="Reinke A.W."/>
        </authorList>
    </citation>
    <scope>NUCLEOTIDE SEQUENCE</scope>
    <source>
        <strain evidence="1">MYb327</strain>
    </source>
</reference>
<accession>A0AAU8E447</accession>
<name>A0AAU8E447_9PSED</name>
<dbReference type="PANTHER" id="PTHR45982">
    <property type="entry name" value="REGULATOR OF CHROMOSOME CONDENSATION"/>
    <property type="match status" value="1"/>
</dbReference>
<dbReference type="RefSeq" id="WP_339554001.1">
    <property type="nucleotide sequence ID" value="NZ_CP159258.1"/>
</dbReference>
<gene>
    <name evidence="1" type="ORF">ABVN21_02765</name>
</gene>
<proteinExistence type="predicted"/>
<protein>
    <submittedName>
        <fullName evidence="1">Uncharacterized protein</fullName>
    </submittedName>
</protein>
<organism evidence="1">
    <name type="scientific">Pseudomonas sp. MYb327</name>
    <dbReference type="NCBI Taxonomy" id="2745230"/>
    <lineage>
        <taxon>Bacteria</taxon>
        <taxon>Pseudomonadati</taxon>
        <taxon>Pseudomonadota</taxon>
        <taxon>Gammaproteobacteria</taxon>
        <taxon>Pseudomonadales</taxon>
        <taxon>Pseudomonadaceae</taxon>
        <taxon>Pseudomonas</taxon>
    </lineage>
</organism>
<dbReference type="EMBL" id="CP159258">
    <property type="protein sequence ID" value="XCG75024.1"/>
    <property type="molecule type" value="Genomic_DNA"/>
</dbReference>
<dbReference type="AlphaFoldDB" id="A0AAU8E447"/>
<sequence length="661" mass="69721">MEFRNLTAATAGEEVEFLVYKQFITANRYRHVTVDYYITRAGAIIGYSEPLVLLIGDVSLAFNPPRLDGVENAVMDLAVIPRDLEACLAATDYPLQVGDSGEVRVTVAPGGGTASVPFRIEEGQAGRDKWVTLPRAVFLANVGREVRLDCTVLRVDGRREESRVAEFEVHHSIGTGRLQVMGARSRGNRHFLSGGDFWLTALDANTLQPIEARWRYNHETTVVSGLRFRDTQPDRPLHVQVDDDWVAIHQRNLVGNGNLISGMVANNAAFAARADLGNLVAWGNPGRGGNLGATLPTLTDIVALSLCGYAFSARRNNDSVVAWGYEPNGGLVPAEIAEWRDVVALTGNGYAFTALRSNGSVGAWGSSHFGASVPDEIKNLTNIKTVVGSLYGFAALLTDGSVVAWGNNSTGSTVPEDIAALTDIVELTGNDAAFAARRANGSVVAWGNNNGGSIPQPIKDMDDIVEVSSTRYAFAARRADGSVVAWGNANHGGSAPDTIKNLTDVVAVTGNVSAFVAQRADGSVRAWGIAGTGGTLPAPIAERTDIVQVVPAVHAFAALCADGTVMAWGNATYGGEIPESIQPQLSDVRAICGNTHAFAALTADGRVVTWGAALAGGDSDAVADKLNGKISYTIAPDTTRATVSTRLPRVATVDMAATVAK</sequence>
<dbReference type="PANTHER" id="PTHR45982:SF1">
    <property type="entry name" value="REGULATOR OF CHROMOSOME CONDENSATION"/>
    <property type="match status" value="1"/>
</dbReference>
<dbReference type="InterPro" id="IPR051553">
    <property type="entry name" value="Ran_GTPase-activating"/>
</dbReference>
<dbReference type="SUPFAM" id="SSF50985">
    <property type="entry name" value="RCC1/BLIP-II"/>
    <property type="match status" value="1"/>
</dbReference>
<dbReference type="Gene3D" id="2.130.10.30">
    <property type="entry name" value="Regulator of chromosome condensation 1/beta-lactamase-inhibitor protein II"/>
    <property type="match status" value="2"/>
</dbReference>
<evidence type="ECO:0000313" key="1">
    <source>
        <dbReference type="EMBL" id="XCG75024.1"/>
    </source>
</evidence>